<comment type="catalytic activity">
    <reaction evidence="8">
        <text>L-seryl-[protein] + ATP = O-phospho-L-seryl-[protein] + ADP + H(+)</text>
        <dbReference type="Rhea" id="RHEA:17989"/>
        <dbReference type="Rhea" id="RHEA-COMP:9863"/>
        <dbReference type="Rhea" id="RHEA-COMP:11604"/>
        <dbReference type="ChEBI" id="CHEBI:15378"/>
        <dbReference type="ChEBI" id="CHEBI:29999"/>
        <dbReference type="ChEBI" id="CHEBI:30616"/>
        <dbReference type="ChEBI" id="CHEBI:83421"/>
        <dbReference type="ChEBI" id="CHEBI:456216"/>
        <dbReference type="EC" id="2.7.11.1"/>
    </reaction>
</comment>
<feature type="compositionally biased region" description="Acidic residues" evidence="11">
    <location>
        <begin position="81"/>
        <end position="152"/>
    </location>
</feature>
<keyword evidence="6 9" id="KW-0067">ATP-binding</keyword>
<feature type="non-terminal residue" evidence="13">
    <location>
        <position position="385"/>
    </location>
</feature>
<dbReference type="InterPro" id="IPR011009">
    <property type="entry name" value="Kinase-like_dom_sf"/>
</dbReference>
<dbReference type="SMART" id="SM00220">
    <property type="entry name" value="S_TKc"/>
    <property type="match status" value="1"/>
</dbReference>
<dbReference type="PANTHER" id="PTHR47634:SF9">
    <property type="entry name" value="PROTEIN KINASE DOMAIN-CONTAINING PROTEIN-RELATED"/>
    <property type="match status" value="1"/>
</dbReference>
<dbReference type="PROSITE" id="PS00108">
    <property type="entry name" value="PROTEIN_KINASE_ST"/>
    <property type="match status" value="1"/>
</dbReference>
<dbReference type="InterPro" id="IPR008271">
    <property type="entry name" value="Ser/Thr_kinase_AS"/>
</dbReference>
<feature type="compositionally biased region" description="Acidic residues" evidence="11">
    <location>
        <begin position="59"/>
        <end position="72"/>
    </location>
</feature>
<proteinExistence type="inferred from homology"/>
<dbReference type="GO" id="GO:0005634">
    <property type="term" value="C:nucleus"/>
    <property type="evidence" value="ECO:0007669"/>
    <property type="project" value="TreeGrafter"/>
</dbReference>
<keyword evidence="5" id="KW-0418">Kinase</keyword>
<comment type="caution">
    <text evidence="13">The sequence shown here is derived from an EMBL/GenBank/DDBJ whole genome shotgun (WGS) entry which is preliminary data.</text>
</comment>
<dbReference type="InterPro" id="IPR017441">
    <property type="entry name" value="Protein_kinase_ATP_BS"/>
</dbReference>
<dbReference type="GO" id="GO:0000245">
    <property type="term" value="P:spliceosomal complex assembly"/>
    <property type="evidence" value="ECO:0007669"/>
    <property type="project" value="TreeGrafter"/>
</dbReference>
<evidence type="ECO:0000256" key="10">
    <source>
        <dbReference type="RuleBase" id="RU000304"/>
    </source>
</evidence>
<feature type="compositionally biased region" description="Acidic residues" evidence="11">
    <location>
        <begin position="160"/>
        <end position="187"/>
    </location>
</feature>
<evidence type="ECO:0000256" key="8">
    <source>
        <dbReference type="ARBA" id="ARBA00048679"/>
    </source>
</evidence>
<dbReference type="Gene3D" id="3.30.200.20">
    <property type="entry name" value="Phosphorylase Kinase, domain 1"/>
    <property type="match status" value="1"/>
</dbReference>
<dbReference type="Gene3D" id="1.10.510.10">
    <property type="entry name" value="Transferase(Phosphotransferase) domain 1"/>
    <property type="match status" value="1"/>
</dbReference>
<dbReference type="GO" id="GO:0004674">
    <property type="term" value="F:protein serine/threonine kinase activity"/>
    <property type="evidence" value="ECO:0007669"/>
    <property type="project" value="UniProtKB-KW"/>
</dbReference>
<keyword evidence="2 10" id="KW-0723">Serine/threonine-protein kinase</keyword>
<comment type="similarity">
    <text evidence="10">Belongs to the protein kinase superfamily.</text>
</comment>
<dbReference type="GO" id="GO:0005524">
    <property type="term" value="F:ATP binding"/>
    <property type="evidence" value="ECO:0007669"/>
    <property type="project" value="UniProtKB-UniRule"/>
</dbReference>
<feature type="region of interest" description="Disordered" evidence="11">
    <location>
        <begin position="1"/>
        <end position="187"/>
    </location>
</feature>
<evidence type="ECO:0000259" key="12">
    <source>
        <dbReference type="PROSITE" id="PS50011"/>
    </source>
</evidence>
<evidence type="ECO:0000313" key="14">
    <source>
        <dbReference type="Proteomes" id="UP001432027"/>
    </source>
</evidence>
<evidence type="ECO:0000256" key="4">
    <source>
        <dbReference type="ARBA" id="ARBA00022741"/>
    </source>
</evidence>
<protein>
    <recommendedName>
        <fullName evidence="1">non-specific serine/threonine protein kinase</fullName>
        <ecNumber evidence="1">2.7.11.1</ecNumber>
    </recommendedName>
</protein>
<feature type="binding site" evidence="9">
    <location>
        <position position="241"/>
    </location>
    <ligand>
        <name>ATP</name>
        <dbReference type="ChEBI" id="CHEBI:30616"/>
    </ligand>
</feature>
<evidence type="ECO:0000256" key="3">
    <source>
        <dbReference type="ARBA" id="ARBA00022679"/>
    </source>
</evidence>
<dbReference type="PROSITE" id="PS50011">
    <property type="entry name" value="PROTEIN_KINASE_DOM"/>
    <property type="match status" value="1"/>
</dbReference>
<dbReference type="GO" id="GO:0035556">
    <property type="term" value="P:intracellular signal transduction"/>
    <property type="evidence" value="ECO:0007669"/>
    <property type="project" value="TreeGrafter"/>
</dbReference>
<dbReference type="Proteomes" id="UP001432027">
    <property type="component" value="Unassembled WGS sequence"/>
</dbReference>
<feature type="non-terminal residue" evidence="13">
    <location>
        <position position="1"/>
    </location>
</feature>
<keyword evidence="4 9" id="KW-0547">Nucleotide-binding</keyword>
<dbReference type="InterPro" id="IPR051334">
    <property type="entry name" value="SRPK"/>
</dbReference>
<dbReference type="InterPro" id="IPR000719">
    <property type="entry name" value="Prot_kinase_dom"/>
</dbReference>
<evidence type="ECO:0000256" key="5">
    <source>
        <dbReference type="ARBA" id="ARBA00022777"/>
    </source>
</evidence>
<feature type="domain" description="Protein kinase" evidence="12">
    <location>
        <begin position="213"/>
        <end position="385"/>
    </location>
</feature>
<evidence type="ECO:0000256" key="9">
    <source>
        <dbReference type="PROSITE-ProRule" id="PRU10141"/>
    </source>
</evidence>
<dbReference type="Pfam" id="PF00069">
    <property type="entry name" value="Pkinase"/>
    <property type="match status" value="1"/>
</dbReference>
<dbReference type="PANTHER" id="PTHR47634">
    <property type="entry name" value="PROTEIN KINASE DOMAIN-CONTAINING PROTEIN-RELATED"/>
    <property type="match status" value="1"/>
</dbReference>
<evidence type="ECO:0000256" key="1">
    <source>
        <dbReference type="ARBA" id="ARBA00012513"/>
    </source>
</evidence>
<feature type="compositionally biased region" description="Acidic residues" evidence="11">
    <location>
        <begin position="1"/>
        <end position="44"/>
    </location>
</feature>
<evidence type="ECO:0000256" key="11">
    <source>
        <dbReference type="SAM" id="MobiDB-lite"/>
    </source>
</evidence>
<evidence type="ECO:0000256" key="7">
    <source>
        <dbReference type="ARBA" id="ARBA00047899"/>
    </source>
</evidence>
<evidence type="ECO:0000256" key="2">
    <source>
        <dbReference type="ARBA" id="ARBA00022527"/>
    </source>
</evidence>
<dbReference type="GO" id="GO:0050684">
    <property type="term" value="P:regulation of mRNA processing"/>
    <property type="evidence" value="ECO:0007669"/>
    <property type="project" value="TreeGrafter"/>
</dbReference>
<name>A0AAV5S5Z0_9BILA</name>
<dbReference type="EMBL" id="BTSX01000001">
    <property type="protein sequence ID" value="GMS77986.1"/>
    <property type="molecule type" value="Genomic_DNA"/>
</dbReference>
<gene>
    <name evidence="13" type="ORF">PENTCL1PPCAC_161</name>
</gene>
<dbReference type="SUPFAM" id="SSF56112">
    <property type="entry name" value="Protein kinase-like (PK-like)"/>
    <property type="match status" value="1"/>
</dbReference>
<keyword evidence="3" id="KW-0808">Transferase</keyword>
<accession>A0AAV5S5Z0</accession>
<dbReference type="PROSITE" id="PS00107">
    <property type="entry name" value="PROTEIN_KINASE_ATP"/>
    <property type="match status" value="1"/>
</dbReference>
<comment type="catalytic activity">
    <reaction evidence="7">
        <text>L-threonyl-[protein] + ATP = O-phospho-L-threonyl-[protein] + ADP + H(+)</text>
        <dbReference type="Rhea" id="RHEA:46608"/>
        <dbReference type="Rhea" id="RHEA-COMP:11060"/>
        <dbReference type="Rhea" id="RHEA-COMP:11605"/>
        <dbReference type="ChEBI" id="CHEBI:15378"/>
        <dbReference type="ChEBI" id="CHEBI:30013"/>
        <dbReference type="ChEBI" id="CHEBI:30616"/>
        <dbReference type="ChEBI" id="CHEBI:61977"/>
        <dbReference type="ChEBI" id="CHEBI:456216"/>
        <dbReference type="EC" id="2.7.11.1"/>
    </reaction>
</comment>
<dbReference type="GO" id="GO:0005737">
    <property type="term" value="C:cytoplasm"/>
    <property type="evidence" value="ECO:0007669"/>
    <property type="project" value="TreeGrafter"/>
</dbReference>
<sequence length="385" mass="44796">EEEEKDEVDEDEEVDEEEVVKDENDEEYDEKNEESDGEGNEEMNDENHHQEGNGLEGKGEEEEERREEENEEPNNAVEMDEKMDDGEKEDEDEEEIEELVEDEKENDAEMEKDEEEDVGESEDDMEEKEVEVDEEEEVNENDTMDEEYEEDTMDKKNEDDMMDEENEEDDASIANNEDVEVEDDDSDVEDQAAYVKGGYHRVTIGDKFKNNKYTVVRKLGFGQFSTVWLCEEKKNKQVALKIVQSNESFTQVANDEIKLLKHIRDADKSDPHRNKIVSLLDTFHHVGENGRHVCMVFEAIECDLHTFTIQNNIIAIDKVKSIIGQVLEGLDYMHTKCQMIHTDIKPENILVSMADGKIKVKIADLGNACWTYKKFSEDIQTREYR</sequence>
<keyword evidence="14" id="KW-1185">Reference proteome</keyword>
<dbReference type="AlphaFoldDB" id="A0AAV5S5Z0"/>
<evidence type="ECO:0000256" key="6">
    <source>
        <dbReference type="ARBA" id="ARBA00022840"/>
    </source>
</evidence>
<reference evidence="13" key="1">
    <citation type="submission" date="2023-10" db="EMBL/GenBank/DDBJ databases">
        <title>Genome assembly of Pristionchus species.</title>
        <authorList>
            <person name="Yoshida K."/>
            <person name="Sommer R.J."/>
        </authorList>
    </citation>
    <scope>NUCLEOTIDE SEQUENCE</scope>
    <source>
        <strain evidence="13">RS0144</strain>
    </source>
</reference>
<evidence type="ECO:0000313" key="13">
    <source>
        <dbReference type="EMBL" id="GMS77986.1"/>
    </source>
</evidence>
<dbReference type="EC" id="2.7.11.1" evidence="1"/>
<organism evidence="13 14">
    <name type="scientific">Pristionchus entomophagus</name>
    <dbReference type="NCBI Taxonomy" id="358040"/>
    <lineage>
        <taxon>Eukaryota</taxon>
        <taxon>Metazoa</taxon>
        <taxon>Ecdysozoa</taxon>
        <taxon>Nematoda</taxon>
        <taxon>Chromadorea</taxon>
        <taxon>Rhabditida</taxon>
        <taxon>Rhabditina</taxon>
        <taxon>Diplogasteromorpha</taxon>
        <taxon>Diplogasteroidea</taxon>
        <taxon>Neodiplogasteridae</taxon>
        <taxon>Pristionchus</taxon>
    </lineage>
</organism>